<proteinExistence type="predicted"/>
<dbReference type="Proteomes" id="UP000712281">
    <property type="component" value="Unassembled WGS sequence"/>
</dbReference>
<evidence type="ECO:0000313" key="2">
    <source>
        <dbReference type="EMBL" id="KAF2574422.1"/>
    </source>
</evidence>
<name>A0A8S9IYE1_BRACR</name>
<accession>A0A8S9IYE1</accession>
<dbReference type="EMBL" id="QGKY02001015">
    <property type="protein sequence ID" value="KAF2574422.1"/>
    <property type="molecule type" value="Genomic_DNA"/>
</dbReference>
<comment type="caution">
    <text evidence="2">The sequence shown here is derived from an EMBL/GenBank/DDBJ whole genome shotgun (WGS) entry which is preliminary data.</text>
</comment>
<protein>
    <submittedName>
        <fullName evidence="2">Uncharacterized protein</fullName>
    </submittedName>
</protein>
<reference evidence="2" key="1">
    <citation type="submission" date="2019-12" db="EMBL/GenBank/DDBJ databases">
        <title>Genome sequencing and annotation of Brassica cretica.</title>
        <authorList>
            <person name="Studholme D.J."/>
            <person name="Sarris P.F."/>
        </authorList>
    </citation>
    <scope>NUCLEOTIDE SEQUENCE</scope>
    <source>
        <strain evidence="1">PFS-001/15</strain>
        <strain evidence="2">PFS-102/07</strain>
        <tissue evidence="2">Leaf</tissue>
    </source>
</reference>
<organism evidence="2">
    <name type="scientific">Brassica cretica</name>
    <name type="common">Mustard</name>
    <dbReference type="NCBI Taxonomy" id="69181"/>
    <lineage>
        <taxon>Eukaryota</taxon>
        <taxon>Viridiplantae</taxon>
        <taxon>Streptophyta</taxon>
        <taxon>Embryophyta</taxon>
        <taxon>Tracheophyta</taxon>
        <taxon>Spermatophyta</taxon>
        <taxon>Magnoliopsida</taxon>
        <taxon>eudicotyledons</taxon>
        <taxon>Gunneridae</taxon>
        <taxon>Pentapetalae</taxon>
        <taxon>rosids</taxon>
        <taxon>malvids</taxon>
        <taxon>Brassicales</taxon>
        <taxon>Brassicaceae</taxon>
        <taxon>Brassiceae</taxon>
        <taxon>Brassica</taxon>
    </lineage>
</organism>
<evidence type="ECO:0000313" key="1">
    <source>
        <dbReference type="EMBL" id="KAF2539255.1"/>
    </source>
</evidence>
<gene>
    <name evidence="1" type="ORF">F2Q68_00020637</name>
    <name evidence="2" type="ORF">F2Q70_00002810</name>
</gene>
<dbReference type="AlphaFoldDB" id="A0A8S9IYE1"/>
<dbReference type="EMBL" id="QGKW02002228">
    <property type="protein sequence ID" value="KAF2539255.1"/>
    <property type="molecule type" value="Genomic_DNA"/>
</dbReference>
<sequence length="131" mass="14214">MQPLLLSHSETAVKLCREIPKTENLSLPLSLLCAVALYLPLLAVALPLSLSLSLSSPAPCGGGGGDQISSPLSLVARSRSRSRLRWSVLNPTFSHDFAYSFMLELGLSSPCLRASPMLFVTNARMLERSEW</sequence>